<comment type="caution">
    <text evidence="1">The sequence shown here is derived from an EMBL/GenBank/DDBJ whole genome shotgun (WGS) entry which is preliminary data.</text>
</comment>
<proteinExistence type="predicted"/>
<dbReference type="Pfam" id="PF24367">
    <property type="entry name" value="DUF7523"/>
    <property type="match status" value="1"/>
</dbReference>
<evidence type="ECO:0008006" key="3">
    <source>
        <dbReference type="Google" id="ProtNLM"/>
    </source>
</evidence>
<dbReference type="InterPro" id="IPR055945">
    <property type="entry name" value="DUF7523"/>
</dbReference>
<keyword evidence="2" id="KW-1185">Reference proteome</keyword>
<gene>
    <name evidence="1" type="ORF">D8Y22_10955</name>
</gene>
<name>A0A4S3TKU5_9EURY</name>
<dbReference type="AlphaFoldDB" id="A0A4S3TKU5"/>
<evidence type="ECO:0000313" key="2">
    <source>
        <dbReference type="Proteomes" id="UP000318864"/>
    </source>
</evidence>
<dbReference type="Proteomes" id="UP000318864">
    <property type="component" value="Unassembled WGS sequence"/>
</dbReference>
<sequence>MSLAADTRQALEEYPFLQTALRADVVNYTAAARFLSVDGDTDAVATALRRYAEELPPYDCESRDVRVRMESGFGRLENGTNGEAFLRAGTAVFGPTGGDLTVIVATGEVDSNALTAVLLRVHSQEVTPVAAGVSEDALIVVVDHLEGATALRAIENALETVVASHH</sequence>
<accession>A0A4S3TKU5</accession>
<dbReference type="EMBL" id="RBZW01000025">
    <property type="protein sequence ID" value="THE64769.1"/>
    <property type="molecule type" value="Genomic_DNA"/>
</dbReference>
<reference evidence="1 2" key="1">
    <citation type="submission" date="2018-10" db="EMBL/GenBank/DDBJ databases">
        <title>Natronolimnobius sp. XQ-INN 246 isolated from Inner Mongolia Autonomous Region of China.</title>
        <authorList>
            <person name="Xue Q."/>
        </authorList>
    </citation>
    <scope>NUCLEOTIDE SEQUENCE [LARGE SCALE GENOMIC DNA]</scope>
    <source>
        <strain evidence="1 2">XQ-INN 246</strain>
    </source>
</reference>
<organism evidence="1 2">
    <name type="scientific">Salinadaptatus halalkaliphilus</name>
    <dbReference type="NCBI Taxonomy" id="2419781"/>
    <lineage>
        <taxon>Archaea</taxon>
        <taxon>Methanobacteriati</taxon>
        <taxon>Methanobacteriota</taxon>
        <taxon>Stenosarchaea group</taxon>
        <taxon>Halobacteria</taxon>
        <taxon>Halobacteriales</taxon>
        <taxon>Natrialbaceae</taxon>
        <taxon>Salinadaptatus</taxon>
    </lineage>
</organism>
<dbReference type="RefSeq" id="WP_141464739.1">
    <property type="nucleotide sequence ID" value="NZ_RBZW01000025.1"/>
</dbReference>
<evidence type="ECO:0000313" key="1">
    <source>
        <dbReference type="EMBL" id="THE64769.1"/>
    </source>
</evidence>
<dbReference type="OrthoDB" id="213717at2157"/>
<protein>
    <recommendedName>
        <fullName evidence="3">ACT domain-containing protein</fullName>
    </recommendedName>
</protein>